<accession>A0AAE3KET5</accession>
<proteinExistence type="predicted"/>
<feature type="transmembrane region" description="Helical" evidence="2">
    <location>
        <begin position="66"/>
        <end position="83"/>
    </location>
</feature>
<feature type="compositionally biased region" description="Basic and acidic residues" evidence="1">
    <location>
        <begin position="217"/>
        <end position="226"/>
    </location>
</feature>
<reference evidence="4" key="1">
    <citation type="submission" date="2022-06" db="EMBL/GenBank/DDBJ databases">
        <title>Genomic Encyclopedia of Archaeal and Bacterial Type Strains, Phase II (KMG-II): from individual species to whole genera.</title>
        <authorList>
            <person name="Goeker M."/>
        </authorList>
    </citation>
    <scope>NUCLEOTIDE SEQUENCE</scope>
    <source>
        <strain evidence="4">DSM 43935</strain>
    </source>
</reference>
<comment type="caution">
    <text evidence="4">The sequence shown here is derived from an EMBL/GenBank/DDBJ whole genome shotgun (WGS) entry which is preliminary data.</text>
</comment>
<feature type="transmembrane region" description="Helical" evidence="2">
    <location>
        <begin position="33"/>
        <end position="54"/>
    </location>
</feature>
<keyword evidence="2" id="KW-0472">Membrane</keyword>
<keyword evidence="2" id="KW-0812">Transmembrane</keyword>
<dbReference type="EMBL" id="JAMTCK010000005">
    <property type="protein sequence ID" value="MCP2165666.1"/>
    <property type="molecule type" value="Genomic_DNA"/>
</dbReference>
<dbReference type="RefSeq" id="WP_253770703.1">
    <property type="nucleotide sequence ID" value="NZ_JAMTCK010000005.1"/>
</dbReference>
<dbReference type="Proteomes" id="UP001206128">
    <property type="component" value="Unassembled WGS sequence"/>
</dbReference>
<keyword evidence="2" id="KW-1133">Transmembrane helix</keyword>
<dbReference type="Pfam" id="PF20177">
    <property type="entry name" value="DUF6542"/>
    <property type="match status" value="1"/>
</dbReference>
<evidence type="ECO:0000313" key="4">
    <source>
        <dbReference type="EMBL" id="MCP2165666.1"/>
    </source>
</evidence>
<feature type="compositionally biased region" description="Basic and acidic residues" evidence="1">
    <location>
        <begin position="160"/>
        <end position="172"/>
    </location>
</feature>
<gene>
    <name evidence="4" type="ORF">LX83_002524</name>
</gene>
<evidence type="ECO:0000313" key="5">
    <source>
        <dbReference type="Proteomes" id="UP001206128"/>
    </source>
</evidence>
<feature type="transmembrane region" description="Helical" evidence="2">
    <location>
        <begin position="133"/>
        <end position="152"/>
    </location>
</feature>
<organism evidence="4 5">
    <name type="scientific">Goodfellowiella coeruleoviolacea</name>
    <dbReference type="NCBI Taxonomy" id="334858"/>
    <lineage>
        <taxon>Bacteria</taxon>
        <taxon>Bacillati</taxon>
        <taxon>Actinomycetota</taxon>
        <taxon>Actinomycetes</taxon>
        <taxon>Pseudonocardiales</taxon>
        <taxon>Pseudonocardiaceae</taxon>
        <taxon>Goodfellowiella</taxon>
    </lineage>
</organism>
<feature type="region of interest" description="Disordered" evidence="1">
    <location>
        <begin position="160"/>
        <end position="250"/>
    </location>
</feature>
<feature type="transmembrane region" description="Helical" evidence="2">
    <location>
        <begin position="95"/>
        <end position="113"/>
    </location>
</feature>
<dbReference type="InterPro" id="IPR046672">
    <property type="entry name" value="DUF6542"/>
</dbReference>
<evidence type="ECO:0000259" key="3">
    <source>
        <dbReference type="Pfam" id="PF20177"/>
    </source>
</evidence>
<dbReference type="AlphaFoldDB" id="A0AAE3KET5"/>
<sequence length="250" mass="27201">MTATRDRRDDLDGEPTTTTPWNDRAIVGSFRGLPWWAAVIVALLLSVVCAYLNMQSQSMTQQSLGLVFQVGYFLGCLLAVLGVRRRSLFGPMVQPPLILAITVVVAVLLTSGLPSGGMTGKALVIGTPLINSFPIMAITTAVTVLVGVLRMLTQRDPHRLSKDERQALRSSRDDDDLDGPAERRGSARASATRAGRADDERRPGRQNRSGAPAKGRPAADRPRREGGSASPDRARGRRPRPRDEDDFFDD</sequence>
<protein>
    <recommendedName>
        <fullName evidence="3">DUF6542 domain-containing protein</fullName>
    </recommendedName>
</protein>
<evidence type="ECO:0000256" key="1">
    <source>
        <dbReference type="SAM" id="MobiDB-lite"/>
    </source>
</evidence>
<evidence type="ECO:0000256" key="2">
    <source>
        <dbReference type="SAM" id="Phobius"/>
    </source>
</evidence>
<feature type="domain" description="DUF6542" evidence="3">
    <location>
        <begin position="32"/>
        <end position="155"/>
    </location>
</feature>
<keyword evidence="5" id="KW-1185">Reference proteome</keyword>
<name>A0AAE3KET5_9PSEU</name>